<feature type="domain" description="PTC1-like winged helix-turn-helix" evidence="2">
    <location>
        <begin position="133"/>
        <end position="215"/>
    </location>
</feature>
<evidence type="ECO:0000313" key="4">
    <source>
        <dbReference type="Proteomes" id="UP001159364"/>
    </source>
</evidence>
<feature type="region of interest" description="Disordered" evidence="1">
    <location>
        <begin position="42"/>
        <end position="80"/>
    </location>
</feature>
<reference evidence="3 4" key="1">
    <citation type="submission" date="2021-09" db="EMBL/GenBank/DDBJ databases">
        <title>Genomic insights and catalytic innovation underlie evolution of tropane alkaloids biosynthesis.</title>
        <authorList>
            <person name="Wang Y.-J."/>
            <person name="Tian T."/>
            <person name="Huang J.-P."/>
            <person name="Huang S.-X."/>
        </authorList>
    </citation>
    <scope>NUCLEOTIDE SEQUENCE [LARGE SCALE GENOMIC DNA]</scope>
    <source>
        <strain evidence="3">KIB-2018</strain>
        <tissue evidence="3">Leaf</tissue>
    </source>
</reference>
<dbReference type="InterPro" id="IPR044221">
    <property type="entry name" value="DYAD/AMEIOTIC1"/>
</dbReference>
<sequence length="503" mass="57831">MSISSQGHLQLIAGSERQVESSKKGVCLLEIRRTGMVQWSDCRQGSMDQQAENTPQLSRNIVKKENEDDDEEEDVTLESLGLPEKRKRKLRNLNQVKEEEGCGEDNPPKHKQRKRENCKKNPVNKKKENFIDRWSIERYKLAEKRMLEVMKAEGAVLDNPISRPVLRMAARKHICDTGLLDHLLKHIDGKLAPGGTERFRRCYNTDGIMEYWLESADLINIKRETGLPDPNYGPPSWIKPVGDNFRDSFCAGELKLLKGEISKLKRDMEELVSKNREEYRSNPVEDMHKELVKWRGKTDQHLREISSSLTSMQDMFRELVTWKSKTEKQLKEITDSLSSLQTSKQCTSFSPASEKWEDWLESTNLDNIQGEDFASLLESTDLVNMGPDAPVQASYPPPQPWLKPCGSLSQDVRAAELQLFKEEMAKMKRNVQELLPNALEEDQVNVTQDSYATVNSKLDLGNSFLLFQEMFKDLVKWKSKMEQQMLQISNSVSELEASKKYGK</sequence>
<evidence type="ECO:0000259" key="2">
    <source>
        <dbReference type="Pfam" id="PF25874"/>
    </source>
</evidence>
<dbReference type="InterPro" id="IPR059080">
    <property type="entry name" value="WHD_PTC1"/>
</dbReference>
<accession>A0AAV8TGB8</accession>
<name>A0AAV8TGB8_9ROSI</name>
<dbReference type="GO" id="GO:0051177">
    <property type="term" value="P:meiotic sister chromatid cohesion"/>
    <property type="evidence" value="ECO:0007669"/>
    <property type="project" value="InterPro"/>
</dbReference>
<organism evidence="3 4">
    <name type="scientific">Erythroxylum novogranatense</name>
    <dbReference type="NCBI Taxonomy" id="1862640"/>
    <lineage>
        <taxon>Eukaryota</taxon>
        <taxon>Viridiplantae</taxon>
        <taxon>Streptophyta</taxon>
        <taxon>Embryophyta</taxon>
        <taxon>Tracheophyta</taxon>
        <taxon>Spermatophyta</taxon>
        <taxon>Magnoliopsida</taxon>
        <taxon>eudicotyledons</taxon>
        <taxon>Gunneridae</taxon>
        <taxon>Pentapetalae</taxon>
        <taxon>rosids</taxon>
        <taxon>fabids</taxon>
        <taxon>Malpighiales</taxon>
        <taxon>Erythroxylaceae</taxon>
        <taxon>Erythroxylum</taxon>
    </lineage>
</organism>
<dbReference type="EMBL" id="JAIWQS010000005">
    <property type="protein sequence ID" value="KAJ8765294.1"/>
    <property type="molecule type" value="Genomic_DNA"/>
</dbReference>
<proteinExistence type="predicted"/>
<keyword evidence="4" id="KW-1185">Reference proteome</keyword>
<dbReference type="GO" id="GO:0007131">
    <property type="term" value="P:reciprocal meiotic recombination"/>
    <property type="evidence" value="ECO:0007669"/>
    <property type="project" value="InterPro"/>
</dbReference>
<dbReference type="AlphaFoldDB" id="A0AAV8TGB8"/>
<gene>
    <name evidence="3" type="ORF">K2173_011991</name>
</gene>
<dbReference type="PANTHER" id="PTHR46740">
    <property type="entry name" value="PROTEIN DYAD"/>
    <property type="match status" value="1"/>
</dbReference>
<dbReference type="PANTHER" id="PTHR46740:SF1">
    <property type="entry name" value="DYAD PROTEIN"/>
    <property type="match status" value="1"/>
</dbReference>
<feature type="region of interest" description="Disordered" evidence="1">
    <location>
        <begin position="98"/>
        <end position="122"/>
    </location>
</feature>
<comment type="caution">
    <text evidence="3">The sequence shown here is derived from an EMBL/GenBank/DDBJ whole genome shotgun (WGS) entry which is preliminary data.</text>
</comment>
<protein>
    <recommendedName>
        <fullName evidence="2">PTC1-like winged helix-turn-helix domain-containing protein</fullName>
    </recommendedName>
</protein>
<feature type="compositionally biased region" description="Acidic residues" evidence="1">
    <location>
        <begin position="67"/>
        <end position="76"/>
    </location>
</feature>
<evidence type="ECO:0000256" key="1">
    <source>
        <dbReference type="SAM" id="MobiDB-lite"/>
    </source>
</evidence>
<evidence type="ECO:0000313" key="3">
    <source>
        <dbReference type="EMBL" id="KAJ8765294.1"/>
    </source>
</evidence>
<feature type="compositionally biased region" description="Polar residues" evidence="1">
    <location>
        <begin position="42"/>
        <end position="59"/>
    </location>
</feature>
<dbReference type="Proteomes" id="UP001159364">
    <property type="component" value="Linkage Group LG05"/>
</dbReference>
<dbReference type="Pfam" id="PF25874">
    <property type="entry name" value="WHD_plant_repro"/>
    <property type="match status" value="1"/>
</dbReference>